<evidence type="ECO:0000313" key="3">
    <source>
        <dbReference type="EMBL" id="OTF79883.1"/>
    </source>
</evidence>
<protein>
    <submittedName>
        <fullName evidence="3">Uncharacterized protein</fullName>
    </submittedName>
</protein>
<accession>A0A1Y3BJ84</accession>
<gene>
    <name evidence="3" type="ORF">BLA29_000521</name>
</gene>
<evidence type="ECO:0000313" key="4">
    <source>
        <dbReference type="Proteomes" id="UP000194236"/>
    </source>
</evidence>
<feature type="compositionally biased region" description="Basic and acidic residues" evidence="1">
    <location>
        <begin position="43"/>
        <end position="65"/>
    </location>
</feature>
<keyword evidence="2" id="KW-0812">Transmembrane</keyword>
<keyword evidence="4" id="KW-1185">Reference proteome</keyword>
<keyword evidence="2" id="KW-0472">Membrane</keyword>
<dbReference type="EMBL" id="MUJZ01020914">
    <property type="protein sequence ID" value="OTF79883.1"/>
    <property type="molecule type" value="Genomic_DNA"/>
</dbReference>
<dbReference type="AlphaFoldDB" id="A0A1Y3BJ84"/>
<evidence type="ECO:0000256" key="2">
    <source>
        <dbReference type="SAM" id="Phobius"/>
    </source>
</evidence>
<sequence length="65" mass="7330">MITIAGLQSQLLSSNRLKLILLATPVLIGSGLCLYYYYYYNSDDDKKSNGKKTEKAKDLAKDPKR</sequence>
<feature type="region of interest" description="Disordered" evidence="1">
    <location>
        <begin position="42"/>
        <end position="65"/>
    </location>
</feature>
<name>A0A1Y3BJ84_EURMA</name>
<keyword evidence="2" id="KW-1133">Transmembrane helix</keyword>
<proteinExistence type="predicted"/>
<evidence type="ECO:0000256" key="1">
    <source>
        <dbReference type="SAM" id="MobiDB-lite"/>
    </source>
</evidence>
<reference evidence="3 4" key="1">
    <citation type="submission" date="2017-03" db="EMBL/GenBank/DDBJ databases">
        <title>Genome Survey of Euroglyphus maynei.</title>
        <authorList>
            <person name="Arlian L.G."/>
            <person name="Morgan M.S."/>
            <person name="Rider S.D."/>
        </authorList>
    </citation>
    <scope>NUCLEOTIDE SEQUENCE [LARGE SCALE GENOMIC DNA]</scope>
    <source>
        <strain evidence="3">Arlian Lab</strain>
        <tissue evidence="3">Whole body</tissue>
    </source>
</reference>
<dbReference type="Proteomes" id="UP000194236">
    <property type="component" value="Unassembled WGS sequence"/>
</dbReference>
<comment type="caution">
    <text evidence="3">The sequence shown here is derived from an EMBL/GenBank/DDBJ whole genome shotgun (WGS) entry which is preliminary data.</text>
</comment>
<organism evidence="3 4">
    <name type="scientific">Euroglyphus maynei</name>
    <name type="common">Mayne's house dust mite</name>
    <dbReference type="NCBI Taxonomy" id="6958"/>
    <lineage>
        <taxon>Eukaryota</taxon>
        <taxon>Metazoa</taxon>
        <taxon>Ecdysozoa</taxon>
        <taxon>Arthropoda</taxon>
        <taxon>Chelicerata</taxon>
        <taxon>Arachnida</taxon>
        <taxon>Acari</taxon>
        <taxon>Acariformes</taxon>
        <taxon>Sarcoptiformes</taxon>
        <taxon>Astigmata</taxon>
        <taxon>Psoroptidia</taxon>
        <taxon>Analgoidea</taxon>
        <taxon>Pyroglyphidae</taxon>
        <taxon>Pyroglyphinae</taxon>
        <taxon>Euroglyphus</taxon>
    </lineage>
</organism>
<feature type="transmembrane region" description="Helical" evidence="2">
    <location>
        <begin position="19"/>
        <end position="38"/>
    </location>
</feature>